<reference evidence="1 2" key="1">
    <citation type="journal article" date="2013" name="Genome Biol. Evol.">
        <title>Comparison of metabolic capacities and inference of gene content evolution in mosquito-associated Spiroplasma diminutum and S. taiwanense.</title>
        <authorList>
            <person name="Lo W.S."/>
            <person name="Ku C."/>
            <person name="Chen L.L."/>
            <person name="Chang T.H."/>
            <person name="Kuo C.H."/>
        </authorList>
    </citation>
    <scope>NUCLEOTIDE SEQUENCE [LARGE SCALE GENOMIC DNA]</scope>
    <source>
        <strain evidence="1">CT-1</strain>
    </source>
</reference>
<dbReference type="KEGG" id="stai:STAIW_v1c01390"/>
<protein>
    <submittedName>
        <fullName evidence="1">Uncharacterized protein</fullName>
    </submittedName>
</protein>
<dbReference type="Proteomes" id="UP000014984">
    <property type="component" value="Chromosome"/>
</dbReference>
<evidence type="ECO:0000313" key="1">
    <source>
        <dbReference type="EMBL" id="AGR40825.1"/>
    </source>
</evidence>
<sequence>MFQKKKHEKSIIFFKPFFPSFEIKDKLLLLNSNELKTKYIKKINLINSNELTAIIDGEKFLYLSEESGVVNSLLEETKIVWSNIKLNFQVLDNKIIAKDKITEIIINHVNEKKIA</sequence>
<accession>S5MG28</accession>
<dbReference type="EMBL" id="CP005074">
    <property type="protein sequence ID" value="AGR40825.1"/>
    <property type="molecule type" value="Genomic_DNA"/>
</dbReference>
<gene>
    <name evidence="1" type="ORF">STAIW_v1c01390</name>
</gene>
<keyword evidence="2" id="KW-1185">Reference proteome</keyword>
<proteinExistence type="predicted"/>
<dbReference type="AlphaFoldDB" id="S5MG28"/>
<dbReference type="PATRIC" id="fig|1276220.3.peg.140"/>
<evidence type="ECO:0000313" key="2">
    <source>
        <dbReference type="Proteomes" id="UP000014984"/>
    </source>
</evidence>
<dbReference type="HOGENOM" id="CLU_2107477_0_0_14"/>
<name>S5MG28_9MOLU</name>
<dbReference type="STRING" id="1276220.STAIW_v1c01390"/>
<dbReference type="RefSeq" id="WP_020833964.1">
    <property type="nucleotide sequence ID" value="NC_021846.1"/>
</dbReference>
<organism evidence="1 2">
    <name type="scientific">Spiroplasma taiwanense CT-1</name>
    <dbReference type="NCBI Taxonomy" id="1276220"/>
    <lineage>
        <taxon>Bacteria</taxon>
        <taxon>Bacillati</taxon>
        <taxon>Mycoplasmatota</taxon>
        <taxon>Mollicutes</taxon>
        <taxon>Entomoplasmatales</taxon>
        <taxon>Spiroplasmataceae</taxon>
        <taxon>Spiroplasma</taxon>
    </lineage>
</organism>